<dbReference type="InterPro" id="IPR011009">
    <property type="entry name" value="Kinase-like_dom_sf"/>
</dbReference>
<evidence type="ECO:0000256" key="12">
    <source>
        <dbReference type="ARBA" id="ARBA00023014"/>
    </source>
</evidence>
<reference evidence="23 24" key="1">
    <citation type="submission" date="2016-02" db="EMBL/GenBank/DDBJ databases">
        <title>Genome analysis of coral dinoflagellate symbionts highlights evolutionary adaptations to a symbiotic lifestyle.</title>
        <authorList>
            <person name="Aranda M."/>
            <person name="Li Y."/>
            <person name="Liew Y.J."/>
            <person name="Baumgarten S."/>
            <person name="Simakov O."/>
            <person name="Wilson M."/>
            <person name="Piel J."/>
            <person name="Ashoor H."/>
            <person name="Bougouffa S."/>
            <person name="Bajic V.B."/>
            <person name="Ryu T."/>
            <person name="Ravasi T."/>
            <person name="Bayer T."/>
            <person name="Micklem G."/>
            <person name="Kim H."/>
            <person name="Bhak J."/>
            <person name="Lajeunesse T.C."/>
            <person name="Voolstra C.R."/>
        </authorList>
    </citation>
    <scope>NUCLEOTIDE SEQUENCE [LARGE SCALE GENOMIC DNA]</scope>
    <source>
        <strain evidence="23 24">CCMP2467</strain>
    </source>
</reference>
<accession>A0A1Q9CAL9</accession>
<dbReference type="SUPFAM" id="SSF50022">
    <property type="entry name" value="ISP domain"/>
    <property type="match status" value="2"/>
</dbReference>
<feature type="binding site" evidence="17">
    <location>
        <position position="1277"/>
    </location>
    <ligand>
        <name>ATP</name>
        <dbReference type="ChEBI" id="CHEBI:30616"/>
    </ligand>
</feature>
<evidence type="ECO:0000256" key="16">
    <source>
        <dbReference type="ARBA" id="ARBA00047828"/>
    </source>
</evidence>
<dbReference type="PROSITE" id="PS51296">
    <property type="entry name" value="RIESKE"/>
    <property type="match status" value="2"/>
</dbReference>
<dbReference type="SUPFAM" id="SSF81502">
    <property type="entry name" value="ISP transmembrane anchor"/>
    <property type="match status" value="2"/>
</dbReference>
<gene>
    <name evidence="23" type="primary">petC</name>
    <name evidence="23" type="ORF">AK812_SmicGene39665</name>
</gene>
<keyword evidence="24" id="KW-1185">Reference proteome</keyword>
<dbReference type="InterPro" id="IPR018490">
    <property type="entry name" value="cNMP-bd_dom_sf"/>
</dbReference>
<dbReference type="InterPro" id="IPR017941">
    <property type="entry name" value="Rieske_2Fe-2S"/>
</dbReference>
<keyword evidence="8" id="KW-1278">Translocase</keyword>
<dbReference type="EC" id="7.1.1.6" evidence="3"/>
<dbReference type="PROSITE" id="PS50011">
    <property type="entry name" value="PROTEIN_KINASE_DOM"/>
    <property type="match status" value="1"/>
</dbReference>
<dbReference type="NCBIfam" id="NF010001">
    <property type="entry name" value="PRK13474.1"/>
    <property type="match status" value="2"/>
</dbReference>
<feature type="transmembrane region" description="Helical" evidence="19">
    <location>
        <begin position="76"/>
        <end position="99"/>
    </location>
</feature>
<dbReference type="PROSITE" id="PS50042">
    <property type="entry name" value="CNMP_BINDING_3"/>
    <property type="match status" value="2"/>
</dbReference>
<dbReference type="PROSITE" id="PS00107">
    <property type="entry name" value="PROTEIN_KINASE_ATP"/>
    <property type="match status" value="1"/>
</dbReference>
<feature type="domain" description="Cyclic nucleotide-binding" evidence="21">
    <location>
        <begin position="1098"/>
        <end position="1197"/>
    </location>
</feature>
<evidence type="ECO:0000313" key="23">
    <source>
        <dbReference type="EMBL" id="OLP79983.1"/>
    </source>
</evidence>
<evidence type="ECO:0000256" key="17">
    <source>
        <dbReference type="PROSITE-ProRule" id="PRU10141"/>
    </source>
</evidence>
<dbReference type="Pfam" id="PF25471">
    <property type="entry name" value="TM_PetC"/>
    <property type="match status" value="2"/>
</dbReference>
<dbReference type="GO" id="GO:0009496">
    <property type="term" value="F:plastoquinol--plastocyanin reductase activity"/>
    <property type="evidence" value="ECO:0007669"/>
    <property type="project" value="UniProtKB-EC"/>
</dbReference>
<feature type="domain" description="Rieske" evidence="22">
    <location>
        <begin position="177"/>
        <end position="257"/>
    </location>
</feature>
<evidence type="ECO:0000256" key="14">
    <source>
        <dbReference type="ARBA" id="ARBA00023157"/>
    </source>
</evidence>
<dbReference type="InterPro" id="IPR000719">
    <property type="entry name" value="Prot_kinase_dom"/>
</dbReference>
<dbReference type="Pfam" id="PF00069">
    <property type="entry name" value="Pkinase"/>
    <property type="match status" value="1"/>
</dbReference>
<keyword evidence="4" id="KW-0813">Transport</keyword>
<feature type="transmembrane region" description="Helical" evidence="19">
    <location>
        <begin position="129"/>
        <end position="152"/>
    </location>
</feature>
<protein>
    <recommendedName>
        <fullName evidence="3">plastoquinol--plastocyanin reductase</fullName>
        <ecNumber evidence="3">7.1.1.6</ecNumber>
    </recommendedName>
</protein>
<evidence type="ECO:0000256" key="19">
    <source>
        <dbReference type="SAM" id="Phobius"/>
    </source>
</evidence>
<feature type="region of interest" description="Disordered" evidence="18">
    <location>
        <begin position="960"/>
        <end position="986"/>
    </location>
</feature>
<dbReference type="GO" id="GO:0005524">
    <property type="term" value="F:ATP binding"/>
    <property type="evidence" value="ECO:0007669"/>
    <property type="project" value="UniProtKB-UniRule"/>
</dbReference>
<dbReference type="Pfam" id="PF00355">
    <property type="entry name" value="Rieske"/>
    <property type="match status" value="2"/>
</dbReference>
<comment type="caution">
    <text evidence="23">The sequence shown here is derived from an EMBL/GenBank/DDBJ whole genome shotgun (WGS) entry which is preliminary data.</text>
</comment>
<organism evidence="23 24">
    <name type="scientific">Symbiodinium microadriaticum</name>
    <name type="common">Dinoflagellate</name>
    <name type="synonym">Zooxanthella microadriatica</name>
    <dbReference type="NCBI Taxonomy" id="2951"/>
    <lineage>
        <taxon>Eukaryota</taxon>
        <taxon>Sar</taxon>
        <taxon>Alveolata</taxon>
        <taxon>Dinophyceae</taxon>
        <taxon>Suessiales</taxon>
        <taxon>Symbiodiniaceae</taxon>
        <taxon>Symbiodinium</taxon>
    </lineage>
</organism>
<keyword evidence="11" id="KW-0408">Iron</keyword>
<dbReference type="EMBL" id="LSRX01001428">
    <property type="protein sequence ID" value="OLP79983.1"/>
    <property type="molecule type" value="Genomic_DNA"/>
</dbReference>
<proteinExistence type="inferred from homology"/>
<dbReference type="InterPro" id="IPR036922">
    <property type="entry name" value="Rieske_2Fe-2S_sf"/>
</dbReference>
<dbReference type="Gene3D" id="2.102.10.10">
    <property type="entry name" value="Rieske [2Fe-2S] iron-sulphur domain"/>
    <property type="match status" value="2"/>
</dbReference>
<evidence type="ECO:0000256" key="18">
    <source>
        <dbReference type="SAM" id="MobiDB-lite"/>
    </source>
</evidence>
<keyword evidence="7" id="KW-0479">Metal-binding</keyword>
<comment type="similarity">
    <text evidence="2">Belongs to the Rieske iron-sulfur protein family.</text>
</comment>
<keyword evidence="6" id="KW-0001">2Fe-2S</keyword>
<evidence type="ECO:0000259" key="22">
    <source>
        <dbReference type="PROSITE" id="PS51296"/>
    </source>
</evidence>
<feature type="compositionally biased region" description="Basic residues" evidence="18">
    <location>
        <begin position="974"/>
        <end position="986"/>
    </location>
</feature>
<feature type="domain" description="Cyclic nucleotide-binding" evidence="21">
    <location>
        <begin position="527"/>
        <end position="569"/>
    </location>
</feature>
<comment type="subcellular location">
    <subcellularLocation>
        <location evidence="1">Membrane</location>
        <topology evidence="1">Single-pass membrane protein</topology>
    </subcellularLocation>
</comment>
<dbReference type="Gene3D" id="1.20.5.700">
    <property type="entry name" value="Single helix bin"/>
    <property type="match status" value="2"/>
</dbReference>
<keyword evidence="9" id="KW-0249">Electron transport</keyword>
<keyword evidence="12" id="KW-0411">Iron-sulfur</keyword>
<keyword evidence="13 19" id="KW-0472">Membrane</keyword>
<evidence type="ECO:0000313" key="24">
    <source>
        <dbReference type="Proteomes" id="UP000186817"/>
    </source>
</evidence>
<keyword evidence="17" id="KW-0547">Nucleotide-binding</keyword>
<dbReference type="GO" id="GO:0016020">
    <property type="term" value="C:membrane"/>
    <property type="evidence" value="ECO:0007669"/>
    <property type="project" value="UniProtKB-SubCell"/>
</dbReference>
<dbReference type="InterPro" id="IPR000595">
    <property type="entry name" value="cNMP-bd_dom"/>
</dbReference>
<evidence type="ECO:0000256" key="3">
    <source>
        <dbReference type="ARBA" id="ARBA00012952"/>
    </source>
</evidence>
<dbReference type="InterPro" id="IPR017441">
    <property type="entry name" value="Protein_kinase_ATP_BS"/>
</dbReference>
<dbReference type="Proteomes" id="UP000186817">
    <property type="component" value="Unassembled WGS sequence"/>
</dbReference>
<evidence type="ECO:0000256" key="7">
    <source>
        <dbReference type="ARBA" id="ARBA00022723"/>
    </source>
</evidence>
<dbReference type="Gene3D" id="2.60.120.10">
    <property type="entry name" value="Jelly Rolls"/>
    <property type="match status" value="2"/>
</dbReference>
<dbReference type="InterPro" id="IPR057415">
    <property type="entry name" value="TM_PetC"/>
</dbReference>
<sequence>MHRSYSFRVGRLKFNVHSPSLTVQWVHNCTALCQGPPNRTRRSVQLTLRRSSEVAGFAQNIPTAEQREAMARQVRVMRAVALVAAAMLAASVASAFVGLQAPTPRVQQMQLRAGGEYTGFVPDLQRRQLMNFVLVTTAGIPVLVALGCYLWYFVPPVAGGDGGPILAGDQEGNPITLESWVKSHKENDRELVQGLKGEPYYLISTADNIKDFALLSVCTHLGCVVPWSKSNNKFCCPCHGSQYDENGKVVRGLPHRPGPLVDGVSTSMLCDSRSCNSGSFRFFQLLSTELHGNTCLKSCYQSQKWKRHWQQWEPCMATAFVAPGAPPRSASAVQLRAGGEYTGFVPDLQRRQLMNFVLVTTAGIPVLVALGCYLWYFVPPVAGGGSGATLAGDQEGNPITLESWVKSHKENDRELVQGLKGEPYYLISTADNIKDFALLSVCTHLGCVVPWSKSNNKFCCPCHGSQYDENGKVVRGPAPLSLALAHTTTQDGKLALTPWPEKDFRTDLDPWWKVEPDTLRSASEADVVAELEPRDSFGELSLIYNTFREATFKAVEDSEVYVISRKHFKAHFNRRGPRFKDYCALLDEVPALWPLLRAEPFGLSSSDRRTELCFAQMAFKALSIGLVVLLPAMGAPVNATCMSGNEEQLDTCGKECLHSAARGSCVTGCLQRLTLPKSCAECLGTKFDCGVQFCKSDCVASTQSCSSCIDSLCTACSQALDRSMLKLIAVHAESGIQPANSLPAWHSEDSMIQKLENLRLELGEVIKQEVGEVKQEVGEVKQEVGEVKRVQEVQGKALPMMAQQLYRFRAATHSTFDPGFESKCQTYYKTTSCMILGQLFPTCLQDWGKDYYFGPHYFLPVGEHIYKKSMEKEGKDLGIETRHPRNGLLLVKALESQFQDGHMVLIPVEAAGEQLCSDAGTLSDVPEPETPVTLQIHVATCLHHEPVMWWDKKDKSIEPAPFERPVTEEPKGTGKNKKSKGKKKALRTQPITFGDLHLRNIVIRKPFMASLYMQVEFAHEIHRELPDPQDEDVRDKFFDICCDGMKILMQRLCREVEPKRVLPEEAAFAGVPAIGSTCVFRLQCLPRGRAGRWELACNALGLFTFRPGERIIHQGLQRKSALWYIVFSGSCVVSASHTGPDGQETTEVISTLRRPGHFGERSLLRGGEHAIPEVSVDAGKEGLVCLAFEGQAIRVLLEELSIQGAFGDGAEALLPNVNSLSSIEYELAKLGRMRRQRVQTEEIDMMSLNKVCHLGRGGFADVYLMEDSVSQKRYAMKCISKGHVEKFEAVRQVCWEREMLMTVDSPFVIRLVRTHKDAEFLYILLEAALGGTLYKLMRQKPEVFCDDEPRGSSSAFFVACIIAALEHLHDSSPLGHLKMASSSKKHRHGSSASAAILPSITSVSAPCSVAVMGAEGLSPLLLEHLGESAASSLQSAGFSCDSDVAGLTVGELQSICTDISDESASAALAVARLRRRPAAAPTSVPVEASQLPAAPLPMGGPAVAFKPCGMKSAVIAPSKQAVIDEFWQLYCQLGRQGLRFSPLLLSQPESARLSFVASFASTEEATLRQHRNTWARWCRFAEGYLPPPVHVREPTLDATNAFLQDQSTRGPTVARNL</sequence>
<dbReference type="Gene3D" id="1.10.510.10">
    <property type="entry name" value="Transferase(Phosphotransferase) domain 1"/>
    <property type="match status" value="1"/>
</dbReference>
<keyword evidence="5 19" id="KW-0812">Transmembrane</keyword>
<evidence type="ECO:0000256" key="10">
    <source>
        <dbReference type="ARBA" id="ARBA00022989"/>
    </source>
</evidence>
<comment type="cofactor">
    <cofactor evidence="15">
        <name>[2Fe-2S] cluster</name>
        <dbReference type="ChEBI" id="CHEBI:190135"/>
    </cofactor>
</comment>
<dbReference type="Gene3D" id="3.30.200.20">
    <property type="entry name" value="Phosphorylase Kinase, domain 1"/>
    <property type="match status" value="1"/>
</dbReference>
<evidence type="ECO:0000256" key="6">
    <source>
        <dbReference type="ARBA" id="ARBA00022714"/>
    </source>
</evidence>
<dbReference type="GO" id="GO:0004672">
    <property type="term" value="F:protein kinase activity"/>
    <property type="evidence" value="ECO:0007669"/>
    <property type="project" value="InterPro"/>
</dbReference>
<feature type="transmembrane region" description="Helical" evidence="19">
    <location>
        <begin position="356"/>
        <end position="376"/>
    </location>
</feature>
<evidence type="ECO:0000259" key="20">
    <source>
        <dbReference type="PROSITE" id="PS50011"/>
    </source>
</evidence>
<dbReference type="SMART" id="SM00220">
    <property type="entry name" value="S_TKc"/>
    <property type="match status" value="1"/>
</dbReference>
<dbReference type="GO" id="GO:0051537">
    <property type="term" value="F:2 iron, 2 sulfur cluster binding"/>
    <property type="evidence" value="ECO:0007669"/>
    <property type="project" value="UniProtKB-KW"/>
</dbReference>
<evidence type="ECO:0000256" key="11">
    <source>
        <dbReference type="ARBA" id="ARBA00023004"/>
    </source>
</evidence>
<feature type="domain" description="Rieske" evidence="22">
    <location>
        <begin position="401"/>
        <end position="496"/>
    </location>
</feature>
<feature type="domain" description="Protein kinase" evidence="20">
    <location>
        <begin position="1248"/>
        <end position="1617"/>
    </location>
</feature>
<keyword evidence="17" id="KW-0067">ATP-binding</keyword>
<evidence type="ECO:0000256" key="9">
    <source>
        <dbReference type="ARBA" id="ARBA00022982"/>
    </source>
</evidence>
<dbReference type="InterPro" id="IPR014710">
    <property type="entry name" value="RmlC-like_jellyroll"/>
</dbReference>
<evidence type="ECO:0000256" key="15">
    <source>
        <dbReference type="ARBA" id="ARBA00034078"/>
    </source>
</evidence>
<evidence type="ECO:0000259" key="21">
    <source>
        <dbReference type="PROSITE" id="PS50042"/>
    </source>
</evidence>
<dbReference type="SUPFAM" id="SSF51206">
    <property type="entry name" value="cAMP-binding domain-like"/>
    <property type="match status" value="2"/>
</dbReference>
<dbReference type="InterPro" id="IPR005805">
    <property type="entry name" value="Rieske_Fe-S_prot_C"/>
</dbReference>
<dbReference type="PRINTS" id="PR00162">
    <property type="entry name" value="RIESKE"/>
</dbReference>
<dbReference type="PANTHER" id="PTHR10134">
    <property type="entry name" value="CYTOCHROME B-C1 COMPLEX SUBUNIT RIESKE, MITOCHONDRIAL"/>
    <property type="match status" value="1"/>
</dbReference>
<evidence type="ECO:0000256" key="1">
    <source>
        <dbReference type="ARBA" id="ARBA00004167"/>
    </source>
</evidence>
<evidence type="ECO:0000256" key="5">
    <source>
        <dbReference type="ARBA" id="ARBA00022692"/>
    </source>
</evidence>
<dbReference type="SUPFAM" id="SSF56112">
    <property type="entry name" value="Protein kinase-like (PK-like)"/>
    <property type="match status" value="1"/>
</dbReference>
<dbReference type="GO" id="GO:0046872">
    <property type="term" value="F:metal ion binding"/>
    <property type="evidence" value="ECO:0007669"/>
    <property type="project" value="UniProtKB-KW"/>
</dbReference>
<comment type="catalytic activity">
    <reaction evidence="16">
        <text>2 oxidized [plastocyanin] + a plastoquinol + 2 H(+)(in) = 2 reduced [plastocyanin] + a plastoquinone + 4 H(+)(out)</text>
        <dbReference type="Rhea" id="RHEA:22148"/>
        <dbReference type="Rhea" id="RHEA-COMP:9561"/>
        <dbReference type="Rhea" id="RHEA-COMP:9562"/>
        <dbReference type="Rhea" id="RHEA-COMP:10039"/>
        <dbReference type="Rhea" id="RHEA-COMP:10040"/>
        <dbReference type="ChEBI" id="CHEBI:15378"/>
        <dbReference type="ChEBI" id="CHEBI:17757"/>
        <dbReference type="ChEBI" id="CHEBI:29036"/>
        <dbReference type="ChEBI" id="CHEBI:49552"/>
        <dbReference type="ChEBI" id="CHEBI:62192"/>
        <dbReference type="EC" id="7.1.1.6"/>
    </reaction>
</comment>
<keyword evidence="14" id="KW-1015">Disulfide bond</keyword>
<dbReference type="CDD" id="cd00038">
    <property type="entry name" value="CAP_ED"/>
    <property type="match status" value="2"/>
</dbReference>
<evidence type="ECO:0000256" key="13">
    <source>
        <dbReference type="ARBA" id="ARBA00023136"/>
    </source>
</evidence>
<name>A0A1Q9CAL9_SYMMI</name>
<evidence type="ECO:0000256" key="4">
    <source>
        <dbReference type="ARBA" id="ARBA00022448"/>
    </source>
</evidence>
<dbReference type="OrthoDB" id="415422at2759"/>
<dbReference type="Pfam" id="PF00027">
    <property type="entry name" value="cNMP_binding"/>
    <property type="match status" value="1"/>
</dbReference>
<evidence type="ECO:0000256" key="2">
    <source>
        <dbReference type="ARBA" id="ARBA00010651"/>
    </source>
</evidence>
<keyword evidence="10 19" id="KW-1133">Transmembrane helix</keyword>
<dbReference type="InterPro" id="IPR014349">
    <property type="entry name" value="Rieske_Fe-S_prot"/>
</dbReference>
<evidence type="ECO:0000256" key="8">
    <source>
        <dbReference type="ARBA" id="ARBA00022967"/>
    </source>
</evidence>